<name>A0ABP7CPX2_9MICC</name>
<dbReference type="InterPro" id="IPR036250">
    <property type="entry name" value="AcylCo_DH-like_C"/>
</dbReference>
<keyword evidence="5" id="KW-1185">Reference proteome</keyword>
<feature type="domain" description="Acyl-CoA dehydrogenase C-terminal" evidence="3">
    <location>
        <begin position="246"/>
        <end position="367"/>
    </location>
</feature>
<accession>A0ABP7CPX2</accession>
<keyword evidence="1" id="KW-0560">Oxidoreductase</keyword>
<evidence type="ECO:0000259" key="2">
    <source>
        <dbReference type="Pfam" id="PF02771"/>
    </source>
</evidence>
<feature type="domain" description="Acyl-CoA dehydrogenase/oxidase N-terminal" evidence="2">
    <location>
        <begin position="20"/>
        <end position="92"/>
    </location>
</feature>
<dbReference type="EMBL" id="BAABCJ010000001">
    <property type="protein sequence ID" value="GAA3694255.1"/>
    <property type="molecule type" value="Genomic_DNA"/>
</dbReference>
<dbReference type="SUPFAM" id="SSF47203">
    <property type="entry name" value="Acyl-CoA dehydrogenase C-terminal domain-like"/>
    <property type="match status" value="1"/>
</dbReference>
<dbReference type="Gene3D" id="2.40.110.10">
    <property type="entry name" value="Butyryl-CoA Dehydrogenase, subunit A, domain 2"/>
    <property type="match status" value="1"/>
</dbReference>
<evidence type="ECO:0000256" key="1">
    <source>
        <dbReference type="ARBA" id="ARBA00023002"/>
    </source>
</evidence>
<evidence type="ECO:0000313" key="5">
    <source>
        <dbReference type="Proteomes" id="UP001501536"/>
    </source>
</evidence>
<dbReference type="InterPro" id="IPR013107">
    <property type="entry name" value="Acyl-CoA_DH_C"/>
</dbReference>
<proteinExistence type="predicted"/>
<comment type="caution">
    <text evidence="4">The sequence shown here is derived from an EMBL/GenBank/DDBJ whole genome shotgun (WGS) entry which is preliminary data.</text>
</comment>
<gene>
    <name evidence="4" type="ORF">GCM10022377_03590</name>
</gene>
<dbReference type="Gene3D" id="1.20.140.10">
    <property type="entry name" value="Butyryl-CoA Dehydrogenase, subunit A, domain 3"/>
    <property type="match status" value="1"/>
</dbReference>
<dbReference type="InterPro" id="IPR037069">
    <property type="entry name" value="AcylCoA_DH/ox_N_sf"/>
</dbReference>
<dbReference type="InterPro" id="IPR013786">
    <property type="entry name" value="AcylCoA_DH/ox_N"/>
</dbReference>
<dbReference type="Gene3D" id="1.10.540.10">
    <property type="entry name" value="Acyl-CoA dehydrogenase/oxidase, N-terminal domain"/>
    <property type="match status" value="1"/>
</dbReference>
<dbReference type="Pfam" id="PF08028">
    <property type="entry name" value="Acyl-CoA_dh_2"/>
    <property type="match status" value="1"/>
</dbReference>
<organism evidence="4 5">
    <name type="scientific">Zhihengliuella alba</name>
    <dbReference type="NCBI Taxonomy" id="547018"/>
    <lineage>
        <taxon>Bacteria</taxon>
        <taxon>Bacillati</taxon>
        <taxon>Actinomycetota</taxon>
        <taxon>Actinomycetes</taxon>
        <taxon>Micrococcales</taxon>
        <taxon>Micrococcaceae</taxon>
        <taxon>Zhihengliuella</taxon>
    </lineage>
</organism>
<dbReference type="PANTHER" id="PTHR43884:SF25">
    <property type="entry name" value="ACYL-COA DEHYDROGENASE YDBM-RELATED"/>
    <property type="match status" value="1"/>
</dbReference>
<dbReference type="SUPFAM" id="SSF56645">
    <property type="entry name" value="Acyl-CoA dehydrogenase NM domain-like"/>
    <property type="match status" value="1"/>
</dbReference>
<dbReference type="InterPro" id="IPR009100">
    <property type="entry name" value="AcylCoA_DH/oxidase_NM_dom_sf"/>
</dbReference>
<dbReference type="PANTHER" id="PTHR43884">
    <property type="entry name" value="ACYL-COA DEHYDROGENASE"/>
    <property type="match status" value="1"/>
</dbReference>
<protein>
    <submittedName>
        <fullName evidence="4">Acyl-CoA dehydrogenase family protein</fullName>
    </submittedName>
</protein>
<sequence length="388" mass="41868">MKHLEAPDHVSDVLPADLLERIRERAPSYDRENRFPDEDFAELAAAGYLKVLLPVSDGGSGWNLGTLATAQRLLAAHAPATALAVNMHHVWAGVAHILGARGDDRLGFVQEWIRDGHVMAFGISEPGNDQVLFDSLTAAEEHDGGVRLTGRKIFTSLSPVWTRLGVFGKLGAGEEAELVHGFVDRADPGVSTGDDWDTLGMRATQSSSTRLEGAFVPGEWLHTRLPVGPQPDPLIFGIFASFLTLTASVYTGLADRALELAAQVPARRTSLKHGTTLDRDPDIRWQIAHAGMDILALDALIRRTTADLDGLVDHGAGWFPRLVTLRTRAGDTARSTVETALKVSGGGQYFRGSELERLYRDALASLYHPSDAESAHGTVAAWLLGPLA</sequence>
<evidence type="ECO:0000313" key="4">
    <source>
        <dbReference type="EMBL" id="GAA3694255.1"/>
    </source>
</evidence>
<dbReference type="RefSeq" id="WP_344879091.1">
    <property type="nucleotide sequence ID" value="NZ_BAABCJ010000001.1"/>
</dbReference>
<reference evidence="5" key="1">
    <citation type="journal article" date="2019" name="Int. J. Syst. Evol. Microbiol.">
        <title>The Global Catalogue of Microorganisms (GCM) 10K type strain sequencing project: providing services to taxonomists for standard genome sequencing and annotation.</title>
        <authorList>
            <consortium name="The Broad Institute Genomics Platform"/>
            <consortium name="The Broad Institute Genome Sequencing Center for Infectious Disease"/>
            <person name="Wu L."/>
            <person name="Ma J."/>
        </authorList>
    </citation>
    <scope>NUCLEOTIDE SEQUENCE [LARGE SCALE GENOMIC DNA]</scope>
    <source>
        <strain evidence="5">JCM 16961</strain>
    </source>
</reference>
<dbReference type="Proteomes" id="UP001501536">
    <property type="component" value="Unassembled WGS sequence"/>
</dbReference>
<evidence type="ECO:0000259" key="3">
    <source>
        <dbReference type="Pfam" id="PF08028"/>
    </source>
</evidence>
<dbReference type="Pfam" id="PF02771">
    <property type="entry name" value="Acyl-CoA_dh_N"/>
    <property type="match status" value="1"/>
</dbReference>
<dbReference type="PIRSF" id="PIRSF016578">
    <property type="entry name" value="HsaA"/>
    <property type="match status" value="1"/>
</dbReference>
<dbReference type="InterPro" id="IPR046373">
    <property type="entry name" value="Acyl-CoA_Oxase/DH_mid-dom_sf"/>
</dbReference>